<organism evidence="2">
    <name type="scientific">marine sediment metagenome</name>
    <dbReference type="NCBI Taxonomy" id="412755"/>
    <lineage>
        <taxon>unclassified sequences</taxon>
        <taxon>metagenomes</taxon>
        <taxon>ecological metagenomes</taxon>
    </lineage>
</organism>
<sequence length="363" mass="41056">SLRHDVNMDYLIPDLTKIFADTISKSVNRDLMSSLGLIELQGFGTRQEAMMNPKVMIEEVVDAVGDWAGLLNEVMLDLLEKNKASHPNLSQAEIQVIPGLIKAFLTDEMRAMIRSMYDRGDISRQDAVEQTTSLDFETQVQRIIKEKARGLDKICKPPIIQNLEQYDEPDDTNKEDQNKKPGTPEADNFNSIVLKNYKSILEAQNKNKTLVKCKGCNLVFDYASVPENRMGSVLCPGCKKEILQDGKIVASKKSTTKLYETVDDLPSIIKKALPLAARLIWLREFKNALNYSSDVEVCSQTAWEKVEEKYEKISDEEKWTKKATIDSYKNIMSTATFKFFEQIYDAALVNSKSTENALETAKA</sequence>
<dbReference type="InterPro" id="IPR037205">
    <property type="entry name" value="ChaB_sf"/>
</dbReference>
<comment type="caution">
    <text evidence="2">The sequence shown here is derived from an EMBL/GenBank/DDBJ whole genome shotgun (WGS) entry which is preliminary data.</text>
</comment>
<feature type="non-terminal residue" evidence="2">
    <location>
        <position position="1"/>
    </location>
</feature>
<reference evidence="2" key="1">
    <citation type="journal article" date="2015" name="Nature">
        <title>Complex archaea that bridge the gap between prokaryotes and eukaryotes.</title>
        <authorList>
            <person name="Spang A."/>
            <person name="Saw J.H."/>
            <person name="Jorgensen S.L."/>
            <person name="Zaremba-Niedzwiedzka K."/>
            <person name="Martijn J."/>
            <person name="Lind A.E."/>
            <person name="van Eijk R."/>
            <person name="Schleper C."/>
            <person name="Guy L."/>
            <person name="Ettema T.J."/>
        </authorList>
    </citation>
    <scope>NUCLEOTIDE SEQUENCE</scope>
</reference>
<dbReference type="EMBL" id="LAZR01062236">
    <property type="protein sequence ID" value="KKK61951.1"/>
    <property type="molecule type" value="Genomic_DNA"/>
</dbReference>
<evidence type="ECO:0000313" key="2">
    <source>
        <dbReference type="EMBL" id="KKK61951.1"/>
    </source>
</evidence>
<dbReference type="SUPFAM" id="SSF140376">
    <property type="entry name" value="ChaB-like"/>
    <property type="match status" value="1"/>
</dbReference>
<dbReference type="InterPro" id="IPR009317">
    <property type="entry name" value="ChaB"/>
</dbReference>
<name>A0A0F8ZPX9_9ZZZZ</name>
<feature type="non-terminal residue" evidence="2">
    <location>
        <position position="363"/>
    </location>
</feature>
<dbReference type="AlphaFoldDB" id="A0A0F8ZPX9"/>
<dbReference type="Pfam" id="PF06150">
    <property type="entry name" value="ChaB"/>
    <property type="match status" value="1"/>
</dbReference>
<feature type="region of interest" description="Disordered" evidence="1">
    <location>
        <begin position="162"/>
        <end position="187"/>
    </location>
</feature>
<proteinExistence type="predicted"/>
<evidence type="ECO:0000256" key="1">
    <source>
        <dbReference type="SAM" id="MobiDB-lite"/>
    </source>
</evidence>
<accession>A0A0F8ZPX9</accession>
<protein>
    <submittedName>
        <fullName evidence="2">Uncharacterized protein</fullName>
    </submittedName>
</protein>
<dbReference type="Gene3D" id="1.10.1740.70">
    <property type="entry name" value="ChaB"/>
    <property type="match status" value="1"/>
</dbReference>
<gene>
    <name evidence="2" type="ORF">LCGC14_3009200</name>
</gene>